<dbReference type="Proteomes" id="UP000287651">
    <property type="component" value="Unassembled WGS sequence"/>
</dbReference>
<gene>
    <name evidence="2" type="ORF">B296_00038029</name>
</gene>
<name>A0A426WXI0_ENSVE</name>
<dbReference type="EMBL" id="AMZH03034444">
    <property type="protein sequence ID" value="RRT31987.1"/>
    <property type="molecule type" value="Genomic_DNA"/>
</dbReference>
<feature type="region of interest" description="Disordered" evidence="1">
    <location>
        <begin position="1"/>
        <end position="22"/>
    </location>
</feature>
<accession>A0A426WXI0</accession>
<dbReference type="AlphaFoldDB" id="A0A426WXI0"/>
<sequence>MGFAGSSLGDSSKESGRSLGTRWEITGEKTRRLVVSMPEVTGLVEVELNQLTKELVNIKSKLEFKKWRNHFCGNFDG</sequence>
<evidence type="ECO:0000313" key="3">
    <source>
        <dbReference type="Proteomes" id="UP000287651"/>
    </source>
</evidence>
<protein>
    <submittedName>
        <fullName evidence="2">Uncharacterized protein</fullName>
    </submittedName>
</protein>
<comment type="caution">
    <text evidence="2">The sequence shown here is derived from an EMBL/GenBank/DDBJ whole genome shotgun (WGS) entry which is preliminary data.</text>
</comment>
<evidence type="ECO:0000313" key="2">
    <source>
        <dbReference type="EMBL" id="RRT31987.1"/>
    </source>
</evidence>
<proteinExistence type="predicted"/>
<reference evidence="2 3" key="1">
    <citation type="journal article" date="2014" name="Agronomy (Basel)">
        <title>A Draft Genome Sequence for Ensete ventricosum, the Drought-Tolerant Tree Against Hunger.</title>
        <authorList>
            <person name="Harrison J."/>
            <person name="Moore K.A."/>
            <person name="Paszkiewicz K."/>
            <person name="Jones T."/>
            <person name="Grant M."/>
            <person name="Ambacheew D."/>
            <person name="Muzemil S."/>
            <person name="Studholme D.J."/>
        </authorList>
    </citation>
    <scope>NUCLEOTIDE SEQUENCE [LARGE SCALE GENOMIC DNA]</scope>
</reference>
<evidence type="ECO:0000256" key="1">
    <source>
        <dbReference type="SAM" id="MobiDB-lite"/>
    </source>
</evidence>
<organism evidence="2 3">
    <name type="scientific">Ensete ventricosum</name>
    <name type="common">Abyssinian banana</name>
    <name type="synonym">Musa ensete</name>
    <dbReference type="NCBI Taxonomy" id="4639"/>
    <lineage>
        <taxon>Eukaryota</taxon>
        <taxon>Viridiplantae</taxon>
        <taxon>Streptophyta</taxon>
        <taxon>Embryophyta</taxon>
        <taxon>Tracheophyta</taxon>
        <taxon>Spermatophyta</taxon>
        <taxon>Magnoliopsida</taxon>
        <taxon>Liliopsida</taxon>
        <taxon>Zingiberales</taxon>
        <taxon>Musaceae</taxon>
        <taxon>Ensete</taxon>
    </lineage>
</organism>